<sequence>MTEGLSSLKSLNLMSASSRVVSLSYPRTKLPSSFPALTPAGASSIIMKHVGENLLFNSSIASLKTSFFVDARPLTFTSNSSTNLLSLTMILDASLDAFLEAEASAFNIPLFLAFNKNSMAPQFTSYSPLSISSLRILFLNSANSFSSLSFSSSEFAPYFS</sequence>
<accession>O58511</accession>
<dbReference type="Proteomes" id="UP000000752">
    <property type="component" value="Chromosome"/>
</dbReference>
<protein>
    <submittedName>
        <fullName evidence="1">Uncharacterized protein</fullName>
    </submittedName>
</protein>
<evidence type="ECO:0000313" key="1">
    <source>
        <dbReference type="EMBL" id="BAA29841.1"/>
    </source>
</evidence>
<dbReference type="KEGG" id="pho:PH0750"/>
<dbReference type="EMBL" id="BA000001">
    <property type="protein sequence ID" value="BAA29841.1"/>
    <property type="molecule type" value="Genomic_DNA"/>
</dbReference>
<gene>
    <name evidence="1" type="ordered locus">PH0750</name>
</gene>
<keyword evidence="2" id="KW-1185">Reference proteome</keyword>
<proteinExistence type="predicted"/>
<organism evidence="1 2">
    <name type="scientific">Pyrococcus horikoshii (strain ATCC 700860 / DSM 12428 / JCM 9974 / NBRC 100139 / OT-3)</name>
    <dbReference type="NCBI Taxonomy" id="70601"/>
    <lineage>
        <taxon>Archaea</taxon>
        <taxon>Methanobacteriati</taxon>
        <taxon>Methanobacteriota</taxon>
        <taxon>Thermococci</taxon>
        <taxon>Thermococcales</taxon>
        <taxon>Thermococcaceae</taxon>
        <taxon>Pyrococcus</taxon>
    </lineage>
</organism>
<dbReference type="AlphaFoldDB" id="O58511"/>
<evidence type="ECO:0000313" key="2">
    <source>
        <dbReference type="Proteomes" id="UP000000752"/>
    </source>
</evidence>
<name>O58511_PYRHO</name>
<dbReference type="EnsemblBacteria" id="BAA29841">
    <property type="protein sequence ID" value="BAA29841"/>
    <property type="gene ID" value="BAA29841"/>
</dbReference>
<dbReference type="PIR" id="G71122">
    <property type="entry name" value="G71122"/>
</dbReference>
<reference evidence="1 2" key="1">
    <citation type="journal article" date="1998" name="DNA Res.">
        <title>Complete sequence and gene organization of the genome of a hyper-thermophilic archaebacterium, Pyrococcus horikoshii OT3.</title>
        <authorList>
            <person name="Kawarabayasi Y."/>
            <person name="Sawada M."/>
            <person name="Horikawa H."/>
            <person name="Haikawa Y."/>
            <person name="Hino Y."/>
            <person name="Yamamoto S."/>
            <person name="Sekine M."/>
            <person name="Baba S."/>
            <person name="Kosugi H."/>
            <person name="Hosoyama A."/>
            <person name="Nagai Y."/>
            <person name="Sakai M."/>
            <person name="Ogura K."/>
            <person name="Otuka R."/>
            <person name="Nakazawa H."/>
            <person name="Takamiya M."/>
            <person name="Ohfuku Y."/>
            <person name="Funahashi T."/>
            <person name="Tanaka T."/>
            <person name="Kudoh Y."/>
            <person name="Yamazaki J."/>
            <person name="Kushida N."/>
            <person name="Oguchi A."/>
            <person name="Aoki K."/>
            <person name="Nakamura Y."/>
            <person name="Robb T.F."/>
            <person name="Horikoshi K."/>
            <person name="Masuchi Y."/>
            <person name="Shizuya H."/>
            <person name="Kikuchi H."/>
        </authorList>
    </citation>
    <scope>NUCLEOTIDE SEQUENCE [LARGE SCALE GENOMIC DNA]</scope>
    <source>
        <strain evidence="2">ATCC 700860 / DSM 12428 / JCM 9974 / NBRC 100139 / OT-3</strain>
    </source>
</reference>